<protein>
    <recommendedName>
        <fullName evidence="1">DUF7812 domain-containing protein</fullName>
    </recommendedName>
</protein>
<proteinExistence type="predicted"/>
<dbReference type="AlphaFoldDB" id="A0AAQ3RNQ8"/>
<evidence type="ECO:0000259" key="1">
    <source>
        <dbReference type="Pfam" id="PF25104"/>
    </source>
</evidence>
<dbReference type="Pfam" id="PF25104">
    <property type="entry name" value="DUF7812"/>
    <property type="match status" value="1"/>
</dbReference>
<dbReference type="PANTHER" id="PTHR36786:SF1">
    <property type="entry name" value="2-ISOPROPYLMALATE SYNTHASE"/>
    <property type="match status" value="1"/>
</dbReference>
<sequence>MDDGKYVKLYQRLSNATVPDPIFAGKDHRGVCENLFDQLQSIFGRFFSALPLCHRHDLHYRFLALPQSELWPIVEEFSLILRCCLLLLTLPHCCKKFFLLKCRYLLRILNSFLSVHVTEHCGGVRFSNFLTGVDLDLDDYCRPFLLALLEVCFVLT</sequence>
<dbReference type="PANTHER" id="PTHR36786">
    <property type="entry name" value="2-ISOPROPYLMALATE SYNTHASE"/>
    <property type="match status" value="1"/>
</dbReference>
<dbReference type="EMBL" id="CP144692">
    <property type="protein sequence ID" value="WVY99148.1"/>
    <property type="molecule type" value="Genomic_DNA"/>
</dbReference>
<gene>
    <name evidence="2" type="ORF">V8G54_031299</name>
</gene>
<feature type="domain" description="DUF7812" evidence="1">
    <location>
        <begin position="79"/>
        <end position="152"/>
    </location>
</feature>
<dbReference type="InterPro" id="IPR056714">
    <property type="entry name" value="DUF7812"/>
</dbReference>
<evidence type="ECO:0000313" key="3">
    <source>
        <dbReference type="Proteomes" id="UP001374535"/>
    </source>
</evidence>
<keyword evidence="3" id="KW-1185">Reference proteome</keyword>
<dbReference type="Proteomes" id="UP001374535">
    <property type="component" value="Chromosome 9"/>
</dbReference>
<organism evidence="2 3">
    <name type="scientific">Vigna mungo</name>
    <name type="common">Black gram</name>
    <name type="synonym">Phaseolus mungo</name>
    <dbReference type="NCBI Taxonomy" id="3915"/>
    <lineage>
        <taxon>Eukaryota</taxon>
        <taxon>Viridiplantae</taxon>
        <taxon>Streptophyta</taxon>
        <taxon>Embryophyta</taxon>
        <taxon>Tracheophyta</taxon>
        <taxon>Spermatophyta</taxon>
        <taxon>Magnoliopsida</taxon>
        <taxon>eudicotyledons</taxon>
        <taxon>Gunneridae</taxon>
        <taxon>Pentapetalae</taxon>
        <taxon>rosids</taxon>
        <taxon>fabids</taxon>
        <taxon>Fabales</taxon>
        <taxon>Fabaceae</taxon>
        <taxon>Papilionoideae</taxon>
        <taxon>50 kb inversion clade</taxon>
        <taxon>NPAAA clade</taxon>
        <taxon>indigoferoid/millettioid clade</taxon>
        <taxon>Phaseoleae</taxon>
        <taxon>Vigna</taxon>
    </lineage>
</organism>
<evidence type="ECO:0000313" key="2">
    <source>
        <dbReference type="EMBL" id="WVY99148.1"/>
    </source>
</evidence>
<reference evidence="2 3" key="1">
    <citation type="journal article" date="2023" name="Life. Sci Alliance">
        <title>Evolutionary insights into 3D genome organization and epigenetic landscape of Vigna mungo.</title>
        <authorList>
            <person name="Junaid A."/>
            <person name="Singh B."/>
            <person name="Bhatia S."/>
        </authorList>
    </citation>
    <scope>NUCLEOTIDE SEQUENCE [LARGE SCALE GENOMIC DNA]</scope>
    <source>
        <strain evidence="2">Urdbean</strain>
    </source>
</reference>
<accession>A0AAQ3RNQ8</accession>
<name>A0AAQ3RNQ8_VIGMU</name>